<evidence type="ECO:0000313" key="8">
    <source>
        <dbReference type="EMBL" id="CAD8174489.1"/>
    </source>
</evidence>
<protein>
    <recommendedName>
        <fullName evidence="7">HMG box domain-containing protein</fullName>
    </recommendedName>
</protein>
<dbReference type="PROSITE" id="PS50118">
    <property type="entry name" value="HMG_BOX_2"/>
    <property type="match status" value="2"/>
</dbReference>
<keyword evidence="5" id="KW-0175">Coiled coil</keyword>
<keyword evidence="2 4" id="KW-0238">DNA-binding</keyword>
<dbReference type="GO" id="GO:0005634">
    <property type="term" value="C:nucleus"/>
    <property type="evidence" value="ECO:0007669"/>
    <property type="project" value="UniProtKB-SubCell"/>
</dbReference>
<accession>A0A8S1VF22</accession>
<evidence type="ECO:0000313" key="9">
    <source>
        <dbReference type="Proteomes" id="UP000689195"/>
    </source>
</evidence>
<evidence type="ECO:0000256" key="2">
    <source>
        <dbReference type="ARBA" id="ARBA00023125"/>
    </source>
</evidence>
<dbReference type="PANTHER" id="PTHR46318:SF6">
    <property type="entry name" value="CHROMOSOME UNDETERMINED SCAFFOLD_121, WHOLE GENOME SHOTGUN SEQUENCE"/>
    <property type="match status" value="1"/>
</dbReference>
<evidence type="ECO:0000256" key="3">
    <source>
        <dbReference type="ARBA" id="ARBA00023242"/>
    </source>
</evidence>
<dbReference type="SMART" id="SM00398">
    <property type="entry name" value="HMG"/>
    <property type="match status" value="2"/>
</dbReference>
<organism evidence="8 9">
    <name type="scientific">Paramecium pentaurelia</name>
    <dbReference type="NCBI Taxonomy" id="43138"/>
    <lineage>
        <taxon>Eukaryota</taxon>
        <taxon>Sar</taxon>
        <taxon>Alveolata</taxon>
        <taxon>Ciliophora</taxon>
        <taxon>Intramacronucleata</taxon>
        <taxon>Oligohymenophorea</taxon>
        <taxon>Peniculida</taxon>
        <taxon>Parameciidae</taxon>
        <taxon>Paramecium</taxon>
    </lineage>
</organism>
<dbReference type="GO" id="GO:0003677">
    <property type="term" value="F:DNA binding"/>
    <property type="evidence" value="ECO:0007669"/>
    <property type="project" value="UniProtKB-UniRule"/>
</dbReference>
<proteinExistence type="predicted"/>
<dbReference type="InterPro" id="IPR051762">
    <property type="entry name" value="UBF1"/>
</dbReference>
<feature type="DNA-binding region" description="HMG box" evidence="4">
    <location>
        <begin position="100"/>
        <end position="168"/>
    </location>
</feature>
<dbReference type="Pfam" id="PF00505">
    <property type="entry name" value="HMG_box"/>
    <property type="match status" value="2"/>
</dbReference>
<feature type="compositionally biased region" description="Basic and acidic residues" evidence="6">
    <location>
        <begin position="222"/>
        <end position="243"/>
    </location>
</feature>
<evidence type="ECO:0000259" key="7">
    <source>
        <dbReference type="PROSITE" id="PS50118"/>
    </source>
</evidence>
<comment type="subcellular location">
    <subcellularLocation>
        <location evidence="1">Nucleus</location>
    </subcellularLocation>
</comment>
<dbReference type="EMBL" id="CAJJDO010000061">
    <property type="protein sequence ID" value="CAD8174489.1"/>
    <property type="molecule type" value="Genomic_DNA"/>
</dbReference>
<evidence type="ECO:0000256" key="5">
    <source>
        <dbReference type="SAM" id="Coils"/>
    </source>
</evidence>
<dbReference type="CDD" id="cd00084">
    <property type="entry name" value="HMG-box_SF"/>
    <property type="match status" value="1"/>
</dbReference>
<dbReference type="PANTHER" id="PTHR46318">
    <property type="entry name" value="UPSTREAM BINDING TRANSCRIPTION FACTOR"/>
    <property type="match status" value="1"/>
</dbReference>
<dbReference type="InterPro" id="IPR009071">
    <property type="entry name" value="HMG_box_dom"/>
</dbReference>
<evidence type="ECO:0000256" key="1">
    <source>
        <dbReference type="ARBA" id="ARBA00004123"/>
    </source>
</evidence>
<name>A0A8S1VF22_9CILI</name>
<reference evidence="8" key="1">
    <citation type="submission" date="2021-01" db="EMBL/GenBank/DDBJ databases">
        <authorList>
            <consortium name="Genoscope - CEA"/>
            <person name="William W."/>
        </authorList>
    </citation>
    <scope>NUCLEOTIDE SEQUENCE</scope>
</reference>
<gene>
    <name evidence="8" type="ORF">PPENT_87.1.T0610130</name>
</gene>
<dbReference type="Proteomes" id="UP000689195">
    <property type="component" value="Unassembled WGS sequence"/>
</dbReference>
<feature type="coiled-coil region" evidence="5">
    <location>
        <begin position="157"/>
        <end position="184"/>
    </location>
</feature>
<sequence length="283" mass="33735">MQLRSGKLKKPPARICMSSYQVFYAEKAAQMKEDGKMKGKEIQIKIRDMWRQMDEEEKNKYDDEFEKMEAKYKEDLLLYYGGTAQDLKKYKALLEIPEKPKKPVSGCLVYIAENRRQYSEENPDLSFGQVAKGLVDQYNLLSNKERKNYDDEFDKKLENYHKELDEWSKKYSEKRDKFDQLIEEKFKRSATRQDLQYQELPPYKRGPRKMKDDDETVQQKQEMGHQKKKDDKKKEEKNNKEQNSKIGTKNGKDEGKGESKKMNEKDTQDNKEINRKKSVGRKC</sequence>
<feature type="region of interest" description="Disordered" evidence="6">
    <location>
        <begin position="188"/>
        <end position="283"/>
    </location>
</feature>
<dbReference type="OrthoDB" id="1919336at2759"/>
<comment type="caution">
    <text evidence="8">The sequence shown here is derived from an EMBL/GenBank/DDBJ whole genome shotgun (WGS) entry which is preliminary data.</text>
</comment>
<keyword evidence="9" id="KW-1185">Reference proteome</keyword>
<feature type="DNA-binding region" description="HMG box" evidence="4">
    <location>
        <begin position="13"/>
        <end position="80"/>
    </location>
</feature>
<keyword evidence="3 4" id="KW-0539">Nucleus</keyword>
<feature type="domain" description="HMG box" evidence="7">
    <location>
        <begin position="13"/>
        <end position="80"/>
    </location>
</feature>
<dbReference type="AlphaFoldDB" id="A0A8S1VF22"/>
<evidence type="ECO:0000256" key="4">
    <source>
        <dbReference type="PROSITE-ProRule" id="PRU00267"/>
    </source>
</evidence>
<feature type="compositionally biased region" description="Basic and acidic residues" evidence="6">
    <location>
        <begin position="250"/>
        <end position="275"/>
    </location>
</feature>
<evidence type="ECO:0000256" key="6">
    <source>
        <dbReference type="SAM" id="MobiDB-lite"/>
    </source>
</evidence>
<feature type="domain" description="HMG box" evidence="7">
    <location>
        <begin position="100"/>
        <end position="168"/>
    </location>
</feature>